<evidence type="ECO:0000259" key="1">
    <source>
        <dbReference type="Pfam" id="PF22691"/>
    </source>
</evidence>
<proteinExistence type="predicted"/>
<dbReference type="PANTHER" id="PTHR42870:SF7">
    <property type="entry name" value="ACETYL-COA C-ACETYLTRANSFERASE (ACETOACETYL-COA THIOLASE) (ACAB-3)"/>
    <property type="match status" value="1"/>
</dbReference>
<feature type="domain" description="Thiolase C-terminal" evidence="1">
    <location>
        <begin position="172"/>
        <end position="309"/>
    </location>
</feature>
<dbReference type="Pfam" id="PF22691">
    <property type="entry name" value="Thiolase_C_1"/>
    <property type="match status" value="1"/>
</dbReference>
<dbReference type="InterPro" id="IPR016039">
    <property type="entry name" value="Thiolase-like"/>
</dbReference>
<evidence type="ECO:0000313" key="2">
    <source>
        <dbReference type="EMBL" id="GAF79709.1"/>
    </source>
</evidence>
<reference evidence="2" key="1">
    <citation type="journal article" date="2014" name="Front. Microbiol.">
        <title>High frequency of phylogenetically diverse reductive dehalogenase-homologous genes in deep subseafloor sedimentary metagenomes.</title>
        <authorList>
            <person name="Kawai M."/>
            <person name="Futagami T."/>
            <person name="Toyoda A."/>
            <person name="Takaki Y."/>
            <person name="Nishi S."/>
            <person name="Hori S."/>
            <person name="Arai W."/>
            <person name="Tsubouchi T."/>
            <person name="Morono Y."/>
            <person name="Uchiyama I."/>
            <person name="Ito T."/>
            <person name="Fujiyama A."/>
            <person name="Inagaki F."/>
            <person name="Takami H."/>
        </authorList>
    </citation>
    <scope>NUCLEOTIDE SEQUENCE</scope>
    <source>
        <strain evidence="2">Expedition CK06-06</strain>
    </source>
</reference>
<organism evidence="2">
    <name type="scientific">marine sediment metagenome</name>
    <dbReference type="NCBI Taxonomy" id="412755"/>
    <lineage>
        <taxon>unclassified sequences</taxon>
        <taxon>metagenomes</taxon>
        <taxon>ecological metagenomes</taxon>
    </lineage>
</organism>
<accession>X0SFC6</accession>
<dbReference type="Gene3D" id="3.40.47.10">
    <property type="match status" value="1"/>
</dbReference>
<comment type="caution">
    <text evidence="2">The sequence shown here is derived from an EMBL/GenBank/DDBJ whole genome shotgun (WGS) entry which is preliminary data.</text>
</comment>
<sequence>GYLKDSSHAAEDGIMALVYAYLRIASGLFDIALVAGHGHREANVDAVTRITFDPLFTRPAGRNYIITMAMQANSYMHKYGVSNEQAAKVVVKNRANGVRNPYAHMRSPVALEEVLGSGPVAYPLKALDCPPESVGAVALILATEDVVRRITDKPVWIRGIGWAIESYEMGDKDLAEIPSLSAAAQRAYKMAGIKRPLNELDLAEIHEATSFHELMDYEALGFAKAGQGAKLIDEGTTEMDGKLPVNPSGGSLCTNLFGASGLVRAAEAALQLRGDAHGRQVAGAKLALAHGLSAPAGVAAPTNCVAILERG</sequence>
<name>X0SFC6_9ZZZZ</name>
<dbReference type="InterPro" id="IPR055140">
    <property type="entry name" value="Thiolase_C_2"/>
</dbReference>
<feature type="non-terminal residue" evidence="2">
    <location>
        <position position="1"/>
    </location>
</feature>
<protein>
    <recommendedName>
        <fullName evidence="1">Thiolase C-terminal domain-containing protein</fullName>
    </recommendedName>
</protein>
<gene>
    <name evidence="2" type="ORF">S01H1_01385</name>
</gene>
<dbReference type="GO" id="GO:0016746">
    <property type="term" value="F:acyltransferase activity"/>
    <property type="evidence" value="ECO:0007669"/>
    <property type="project" value="InterPro"/>
</dbReference>
<dbReference type="SUPFAM" id="SSF53901">
    <property type="entry name" value="Thiolase-like"/>
    <property type="match status" value="2"/>
</dbReference>
<dbReference type="PANTHER" id="PTHR42870">
    <property type="entry name" value="ACETYL-COA C-ACETYLTRANSFERASE"/>
    <property type="match status" value="1"/>
</dbReference>
<dbReference type="EMBL" id="BARS01000593">
    <property type="protein sequence ID" value="GAF79709.1"/>
    <property type="molecule type" value="Genomic_DNA"/>
</dbReference>
<dbReference type="AlphaFoldDB" id="X0SFC6"/>
<dbReference type="CDD" id="cd00829">
    <property type="entry name" value="SCP-x_thiolase"/>
    <property type="match status" value="1"/>
</dbReference>